<accession>A0A8S4EDL2</accession>
<dbReference type="AlphaFoldDB" id="A0A8S4EDL2"/>
<name>A0A8S4EDL2_PLUXY</name>
<dbReference type="PROSITE" id="PS01359">
    <property type="entry name" value="ZF_PHD_1"/>
    <property type="match status" value="1"/>
</dbReference>
<keyword evidence="1" id="KW-0479">Metal-binding</keyword>
<dbReference type="SUPFAM" id="SSF57903">
    <property type="entry name" value="FYVE/PHD zinc finger"/>
    <property type="match status" value="1"/>
</dbReference>
<evidence type="ECO:0000313" key="9">
    <source>
        <dbReference type="Proteomes" id="UP000653454"/>
    </source>
</evidence>
<dbReference type="GO" id="GO:0008270">
    <property type="term" value="F:zinc ion binding"/>
    <property type="evidence" value="ECO:0007669"/>
    <property type="project" value="UniProtKB-KW"/>
</dbReference>
<evidence type="ECO:0000256" key="5">
    <source>
        <dbReference type="SAM" id="Coils"/>
    </source>
</evidence>
<evidence type="ECO:0000256" key="1">
    <source>
        <dbReference type="ARBA" id="ARBA00022723"/>
    </source>
</evidence>
<dbReference type="PROSITE" id="PS50016">
    <property type="entry name" value="ZF_PHD_2"/>
    <property type="match status" value="1"/>
</dbReference>
<evidence type="ECO:0000256" key="6">
    <source>
        <dbReference type="SAM" id="MobiDB-lite"/>
    </source>
</evidence>
<dbReference type="InterPro" id="IPR019787">
    <property type="entry name" value="Znf_PHD-finger"/>
</dbReference>
<keyword evidence="5" id="KW-0175">Coiled coil</keyword>
<evidence type="ECO:0000256" key="3">
    <source>
        <dbReference type="ARBA" id="ARBA00022833"/>
    </source>
</evidence>
<feature type="compositionally biased region" description="Pro residues" evidence="6">
    <location>
        <begin position="77"/>
        <end position="86"/>
    </location>
</feature>
<proteinExistence type="predicted"/>
<evidence type="ECO:0000313" key="8">
    <source>
        <dbReference type="EMBL" id="CAG9113313.1"/>
    </source>
</evidence>
<sequence length="397" mass="44494">MDCLACDTKVFDTEVVQCVLCKGCYHHNCVGITTACYQKNLSELRKSWRCPACTESVSRRRRNDNTPVRNHHAELAPPAPPAPPAQAPVDANMSCEEIPHDQDSSSTTAFTAQMDRPDAAQIQGTKLVGNMPLEQFTLLLDARLRGFLTPMMEELKTSLSDEINSTLVSIKAEFSKELECIKNKIVALENENTNLHQELALIKVHSGDNDLKATIKQLRVELNDREQISLLNDVEITNVPECDGESVGHIVLAVATKLGLQLDERDVVSAHRVGPRRPPAAAPSAAADIAPIASRPRPIVLRLARRSVRDQLVNNVRVRRGTTTADIGLPPHAPKTIYVNERLTKENRSIFAKARENARSKNWRFVWTKEGRVYVRKEHKEKAHWLRTEEDVQQVFC</sequence>
<keyword evidence="2 4" id="KW-0863">Zinc-finger</keyword>
<dbReference type="InterPro" id="IPR057251">
    <property type="entry name" value="FP_C"/>
</dbReference>
<dbReference type="EMBL" id="CAJHNJ030000015">
    <property type="protein sequence ID" value="CAG9113313.1"/>
    <property type="molecule type" value="Genomic_DNA"/>
</dbReference>
<dbReference type="InterPro" id="IPR011011">
    <property type="entry name" value="Znf_FYVE_PHD"/>
</dbReference>
<dbReference type="Proteomes" id="UP000653454">
    <property type="component" value="Unassembled WGS sequence"/>
</dbReference>
<feature type="coiled-coil region" evidence="5">
    <location>
        <begin position="171"/>
        <end position="198"/>
    </location>
</feature>
<dbReference type="InterPro" id="IPR019786">
    <property type="entry name" value="Zinc_finger_PHD-type_CS"/>
</dbReference>
<comment type="caution">
    <text evidence="8">The sequence shown here is derived from an EMBL/GenBank/DDBJ whole genome shotgun (WGS) entry which is preliminary data.</text>
</comment>
<organism evidence="8 9">
    <name type="scientific">Plutella xylostella</name>
    <name type="common">Diamondback moth</name>
    <name type="synonym">Plutella maculipennis</name>
    <dbReference type="NCBI Taxonomy" id="51655"/>
    <lineage>
        <taxon>Eukaryota</taxon>
        <taxon>Metazoa</taxon>
        <taxon>Ecdysozoa</taxon>
        <taxon>Arthropoda</taxon>
        <taxon>Hexapoda</taxon>
        <taxon>Insecta</taxon>
        <taxon>Pterygota</taxon>
        <taxon>Neoptera</taxon>
        <taxon>Endopterygota</taxon>
        <taxon>Lepidoptera</taxon>
        <taxon>Glossata</taxon>
        <taxon>Ditrysia</taxon>
        <taxon>Yponomeutoidea</taxon>
        <taxon>Plutellidae</taxon>
        <taxon>Plutella</taxon>
    </lineage>
</organism>
<evidence type="ECO:0000256" key="4">
    <source>
        <dbReference type="PROSITE-ProRule" id="PRU00146"/>
    </source>
</evidence>
<keyword evidence="3" id="KW-0862">Zinc</keyword>
<feature type="region of interest" description="Disordered" evidence="6">
    <location>
        <begin position="61"/>
        <end position="88"/>
    </location>
</feature>
<evidence type="ECO:0000256" key="2">
    <source>
        <dbReference type="ARBA" id="ARBA00022771"/>
    </source>
</evidence>
<dbReference type="Pfam" id="PF25298">
    <property type="entry name" value="Baculo_FP_2nd"/>
    <property type="match status" value="1"/>
</dbReference>
<dbReference type="InterPro" id="IPR013083">
    <property type="entry name" value="Znf_RING/FYVE/PHD"/>
</dbReference>
<keyword evidence="9" id="KW-1185">Reference proteome</keyword>
<gene>
    <name evidence="8" type="ORF">PLXY2_LOCUS5224</name>
</gene>
<protein>
    <submittedName>
        <fullName evidence="8">(diamondback moth) hypothetical protein</fullName>
    </submittedName>
</protein>
<feature type="domain" description="PHD-type" evidence="7">
    <location>
        <begin position="1"/>
        <end position="56"/>
    </location>
</feature>
<reference evidence="8" key="1">
    <citation type="submission" date="2020-11" db="EMBL/GenBank/DDBJ databases">
        <authorList>
            <person name="Whiteford S."/>
        </authorList>
    </citation>
    <scope>NUCLEOTIDE SEQUENCE</scope>
</reference>
<dbReference type="Gene3D" id="3.30.40.10">
    <property type="entry name" value="Zinc/RING finger domain, C3HC4 (zinc finger)"/>
    <property type="match status" value="1"/>
</dbReference>
<evidence type="ECO:0000259" key="7">
    <source>
        <dbReference type="PROSITE" id="PS50016"/>
    </source>
</evidence>